<dbReference type="Proteomes" id="UP000541444">
    <property type="component" value="Unassembled WGS sequence"/>
</dbReference>
<dbReference type="Pfam" id="PF26253">
    <property type="entry name" value="RdRP_head"/>
    <property type="match status" value="1"/>
</dbReference>
<protein>
    <recommendedName>
        <fullName evidence="1">RDRP C-terminal head domain-containing protein</fullName>
    </recommendedName>
</protein>
<organism evidence="2 3">
    <name type="scientific">Kingdonia uniflora</name>
    <dbReference type="NCBI Taxonomy" id="39325"/>
    <lineage>
        <taxon>Eukaryota</taxon>
        <taxon>Viridiplantae</taxon>
        <taxon>Streptophyta</taxon>
        <taxon>Embryophyta</taxon>
        <taxon>Tracheophyta</taxon>
        <taxon>Spermatophyta</taxon>
        <taxon>Magnoliopsida</taxon>
        <taxon>Ranunculales</taxon>
        <taxon>Circaeasteraceae</taxon>
        <taxon>Kingdonia</taxon>
    </lineage>
</organism>
<name>A0A7J7L3X5_9MAGN</name>
<dbReference type="InterPro" id="IPR007855">
    <property type="entry name" value="RDRP"/>
</dbReference>
<proteinExistence type="predicted"/>
<dbReference type="PANTHER" id="PTHR23079">
    <property type="entry name" value="RNA-DEPENDENT RNA POLYMERASE"/>
    <property type="match status" value="1"/>
</dbReference>
<evidence type="ECO:0000313" key="3">
    <source>
        <dbReference type="Proteomes" id="UP000541444"/>
    </source>
</evidence>
<feature type="domain" description="RDRP C-terminal head" evidence="1">
    <location>
        <begin position="1"/>
        <end position="89"/>
    </location>
</feature>
<dbReference type="PANTHER" id="PTHR23079:SF1">
    <property type="entry name" value="RNA-DEPENDENT RNA POLYMERASE 1"/>
    <property type="match status" value="1"/>
</dbReference>
<dbReference type="GO" id="GO:0031380">
    <property type="term" value="C:nuclear RNA-directed RNA polymerase complex"/>
    <property type="evidence" value="ECO:0007669"/>
    <property type="project" value="TreeGrafter"/>
</dbReference>
<dbReference type="OrthoDB" id="1705570at2759"/>
<dbReference type="InterPro" id="IPR058752">
    <property type="entry name" value="RDRP_C_head"/>
</dbReference>
<gene>
    <name evidence="2" type="ORF">GIB67_036363</name>
</gene>
<accession>A0A7J7L3X5</accession>
<dbReference type="GO" id="GO:0030422">
    <property type="term" value="P:siRNA processing"/>
    <property type="evidence" value="ECO:0007669"/>
    <property type="project" value="TreeGrafter"/>
</dbReference>
<keyword evidence="3" id="KW-1185">Reference proteome</keyword>
<dbReference type="GO" id="GO:0003968">
    <property type="term" value="F:RNA-directed RNA polymerase activity"/>
    <property type="evidence" value="ECO:0007669"/>
    <property type="project" value="InterPro"/>
</dbReference>
<reference evidence="2 3" key="1">
    <citation type="journal article" date="2020" name="IScience">
        <title>Genome Sequencing of the Endangered Kingdonia uniflora (Circaeasteraceae, Ranunculales) Reveals Potential Mechanisms of Evolutionary Specialization.</title>
        <authorList>
            <person name="Sun Y."/>
            <person name="Deng T."/>
            <person name="Zhang A."/>
            <person name="Moore M.J."/>
            <person name="Landis J.B."/>
            <person name="Lin N."/>
            <person name="Zhang H."/>
            <person name="Zhang X."/>
            <person name="Huang J."/>
            <person name="Zhang X."/>
            <person name="Sun H."/>
            <person name="Wang H."/>
        </authorList>
    </citation>
    <scope>NUCLEOTIDE SEQUENCE [LARGE SCALE GENOMIC DNA]</scope>
    <source>
        <strain evidence="2">TB1705</strain>
        <tissue evidence="2">Leaf</tissue>
    </source>
</reference>
<dbReference type="EMBL" id="JACGCM010002659">
    <property type="protein sequence ID" value="KAF6137326.1"/>
    <property type="molecule type" value="Genomic_DNA"/>
</dbReference>
<evidence type="ECO:0000313" key="2">
    <source>
        <dbReference type="EMBL" id="KAF6137326.1"/>
    </source>
</evidence>
<dbReference type="AlphaFoldDB" id="A0A7J7L3X5"/>
<comment type="caution">
    <text evidence="2">The sequence shown here is derived from an EMBL/GenBank/DDBJ whole genome shotgun (WGS) entry which is preliminary data.</text>
</comment>
<sequence length="105" mass="12592">MDYYGIKTEAEILGGNIMKMLKSFDRRKDAEAIVLAVKSLKKEVRSWFNEKKDFIRSDTQAENNVYAKASAWYHVTYHPDYWRRYNEGMDRFFCIANMYCLVHIF</sequence>
<evidence type="ECO:0000259" key="1">
    <source>
        <dbReference type="Pfam" id="PF26253"/>
    </source>
</evidence>